<organism evidence="1 2">
    <name type="scientific">Petrotoga olearia DSM 13574</name>
    <dbReference type="NCBI Taxonomy" id="1122955"/>
    <lineage>
        <taxon>Bacteria</taxon>
        <taxon>Thermotogati</taxon>
        <taxon>Thermotogota</taxon>
        <taxon>Thermotogae</taxon>
        <taxon>Petrotogales</taxon>
        <taxon>Petrotogaceae</taxon>
        <taxon>Petrotoga</taxon>
    </lineage>
</organism>
<dbReference type="EMBL" id="AZRL01000016">
    <property type="protein sequence ID" value="PNR96106.1"/>
    <property type="molecule type" value="Genomic_DNA"/>
</dbReference>
<name>A0A2K1NZZ7_9BACT</name>
<accession>A0A2K1NZZ7</accession>
<sequence length="103" mass="12156">MIFISSAITNSSCNNFNFRGKNSQKILQCIRYCSKKQNHLFQKIDKFMNGLKGLYKQLETLYIERLAEGSVNKLKVINWILYGRNKFKMLRQKVLFLENNGEI</sequence>
<reference evidence="1 2" key="1">
    <citation type="submission" date="2013-12" db="EMBL/GenBank/DDBJ databases">
        <title>Comparative genomics of Petrotoga isolates.</title>
        <authorList>
            <person name="Nesbo C.L."/>
            <person name="Charchuk R."/>
            <person name="Chow K."/>
        </authorList>
    </citation>
    <scope>NUCLEOTIDE SEQUENCE [LARGE SCALE GENOMIC DNA]</scope>
    <source>
        <strain evidence="1 2">DSM 13574</strain>
    </source>
</reference>
<dbReference type="Proteomes" id="UP000236434">
    <property type="component" value="Unassembled WGS sequence"/>
</dbReference>
<evidence type="ECO:0000313" key="2">
    <source>
        <dbReference type="Proteomes" id="UP000236434"/>
    </source>
</evidence>
<dbReference type="AlphaFoldDB" id="A0A2K1NZZ7"/>
<proteinExistence type="predicted"/>
<comment type="caution">
    <text evidence="1">The sequence shown here is derived from an EMBL/GenBank/DDBJ whole genome shotgun (WGS) entry which is preliminary data.</text>
</comment>
<gene>
    <name evidence="1" type="ORF">X929_06370</name>
</gene>
<protein>
    <submittedName>
        <fullName evidence="1">Transposase IS204</fullName>
    </submittedName>
</protein>
<evidence type="ECO:0000313" key="1">
    <source>
        <dbReference type="EMBL" id="PNR96106.1"/>
    </source>
</evidence>